<reference evidence="2" key="1">
    <citation type="journal article" date="2023" name="G3 (Bethesda)">
        <title>Genome assembly and association tests identify interacting loci associated with vigor, precocity, and sex in interspecific pistachio rootstocks.</title>
        <authorList>
            <person name="Palmer W."/>
            <person name="Jacygrad E."/>
            <person name="Sagayaradj S."/>
            <person name="Cavanaugh K."/>
            <person name="Han R."/>
            <person name="Bertier L."/>
            <person name="Beede B."/>
            <person name="Kafkas S."/>
            <person name="Golino D."/>
            <person name="Preece J."/>
            <person name="Michelmore R."/>
        </authorList>
    </citation>
    <scope>NUCLEOTIDE SEQUENCE [LARGE SCALE GENOMIC DNA]</scope>
</reference>
<gene>
    <name evidence="1" type="ORF">Patl1_04704</name>
</gene>
<dbReference type="EMBL" id="CM047899">
    <property type="protein sequence ID" value="KAJ0100909.1"/>
    <property type="molecule type" value="Genomic_DNA"/>
</dbReference>
<comment type="caution">
    <text evidence="1">The sequence shown here is derived from an EMBL/GenBank/DDBJ whole genome shotgun (WGS) entry which is preliminary data.</text>
</comment>
<organism evidence="1 2">
    <name type="scientific">Pistacia atlantica</name>
    <dbReference type="NCBI Taxonomy" id="434234"/>
    <lineage>
        <taxon>Eukaryota</taxon>
        <taxon>Viridiplantae</taxon>
        <taxon>Streptophyta</taxon>
        <taxon>Embryophyta</taxon>
        <taxon>Tracheophyta</taxon>
        <taxon>Spermatophyta</taxon>
        <taxon>Magnoliopsida</taxon>
        <taxon>eudicotyledons</taxon>
        <taxon>Gunneridae</taxon>
        <taxon>Pentapetalae</taxon>
        <taxon>rosids</taxon>
        <taxon>malvids</taxon>
        <taxon>Sapindales</taxon>
        <taxon>Anacardiaceae</taxon>
        <taxon>Pistacia</taxon>
    </lineage>
</organism>
<evidence type="ECO:0000313" key="1">
    <source>
        <dbReference type="EMBL" id="KAJ0100909.1"/>
    </source>
</evidence>
<name>A0ACC1BP98_9ROSI</name>
<evidence type="ECO:0000313" key="2">
    <source>
        <dbReference type="Proteomes" id="UP001164250"/>
    </source>
</evidence>
<dbReference type="Proteomes" id="UP001164250">
    <property type="component" value="Chromosome 3"/>
</dbReference>
<sequence length="96" mass="11361">MHDFSQIKNSEEFALILNISNLCSDQWRFCIGIAFFRESMSCSRRDHLLEINFLLLLGYFLLWRSKIPASEHSYPGLFFSIPETRATWTLEQELHC</sequence>
<accession>A0ACC1BP98</accession>
<proteinExistence type="predicted"/>
<protein>
    <submittedName>
        <fullName evidence="1">Uncharacterized protein</fullName>
    </submittedName>
</protein>
<keyword evidence="2" id="KW-1185">Reference proteome</keyword>